<sequence>MSNDSAIHLWLSQLPDCSNNDRKSDRGHLKRPRELEMTTPPRTGSLSPGPKKRKIDDDSRPGSHKTDPDPDATPRSGRSQRPAITTLSMRTTFPPPPSLSHSSAASMASDRQDRSSRALYAGHPPPGSVYRKPEEGNGQDGVGRNDGLEERFFDYLPLSALFAGTAEGASLQARIAHAEFYKVRGIKDDARECLALRRAEAAWNAKVHGPLLELALSRRHASVICENATSARILSCFLPSLITGEVAEGKMVDFVLAPDLGSESQFDSAIQNKLVELAKPMKSSGLISAHLCVNQTDYPPLMRSPAAVTMETKAAGASLEEGRLQLGIWTAAWHKRMETLGVGGGKPGPQLPTLPLILTHDHEWSLYFAVDRLDKIDVFGPMQIGMTDNLLNIYQLLTVLGFLGTWIDTTFRSWVINAFCPRT</sequence>
<evidence type="ECO:0000256" key="1">
    <source>
        <dbReference type="SAM" id="MobiDB-lite"/>
    </source>
</evidence>
<protein>
    <recommendedName>
        <fullName evidence="2">PD-(D/E)XK nuclease-like domain-containing protein</fullName>
    </recommendedName>
</protein>
<dbReference type="Proteomes" id="UP001302602">
    <property type="component" value="Unassembled WGS sequence"/>
</dbReference>
<comment type="caution">
    <text evidence="3">The sequence shown here is derived from an EMBL/GenBank/DDBJ whole genome shotgun (WGS) entry which is preliminary data.</text>
</comment>
<feature type="compositionally biased region" description="Low complexity" evidence="1">
    <location>
        <begin position="99"/>
        <end position="109"/>
    </location>
</feature>
<reference evidence="3" key="2">
    <citation type="submission" date="2023-05" db="EMBL/GenBank/DDBJ databases">
        <authorList>
            <consortium name="Lawrence Berkeley National Laboratory"/>
            <person name="Steindorff A."/>
            <person name="Hensen N."/>
            <person name="Bonometti L."/>
            <person name="Westerberg I."/>
            <person name="Brannstrom I.O."/>
            <person name="Guillou S."/>
            <person name="Cros-Aarteil S."/>
            <person name="Calhoun S."/>
            <person name="Haridas S."/>
            <person name="Kuo A."/>
            <person name="Mondo S."/>
            <person name="Pangilinan J."/>
            <person name="Riley R."/>
            <person name="Labutti K."/>
            <person name="Andreopoulos B."/>
            <person name="Lipzen A."/>
            <person name="Chen C."/>
            <person name="Yanf M."/>
            <person name="Daum C."/>
            <person name="Ng V."/>
            <person name="Clum A."/>
            <person name="Ohm R."/>
            <person name="Martin F."/>
            <person name="Silar P."/>
            <person name="Natvig D."/>
            <person name="Lalanne C."/>
            <person name="Gautier V."/>
            <person name="Ament-Velasquez S.L."/>
            <person name="Kruys A."/>
            <person name="Hutchinson M.I."/>
            <person name="Powell A.J."/>
            <person name="Barry K."/>
            <person name="Miller A.N."/>
            <person name="Grigoriev I.V."/>
            <person name="Debuchy R."/>
            <person name="Gladieux P."/>
            <person name="Thoren M.H."/>
            <person name="Johannesson H."/>
        </authorList>
    </citation>
    <scope>NUCLEOTIDE SEQUENCE</scope>
    <source>
        <strain evidence="3">CBS 731.68</strain>
    </source>
</reference>
<evidence type="ECO:0000313" key="3">
    <source>
        <dbReference type="EMBL" id="KAK4119361.1"/>
    </source>
</evidence>
<feature type="compositionally biased region" description="Polar residues" evidence="1">
    <location>
        <begin position="76"/>
        <end position="91"/>
    </location>
</feature>
<keyword evidence="4" id="KW-1185">Reference proteome</keyword>
<dbReference type="Pfam" id="PF20516">
    <property type="entry name" value="PDDEXK_12"/>
    <property type="match status" value="1"/>
</dbReference>
<gene>
    <name evidence="3" type="ORF">N657DRAFT_581839</name>
</gene>
<proteinExistence type="predicted"/>
<evidence type="ECO:0000313" key="4">
    <source>
        <dbReference type="Proteomes" id="UP001302602"/>
    </source>
</evidence>
<dbReference type="EMBL" id="MU853249">
    <property type="protein sequence ID" value="KAK4119361.1"/>
    <property type="molecule type" value="Genomic_DNA"/>
</dbReference>
<name>A0AAN6YZ09_9PEZI</name>
<dbReference type="AlphaFoldDB" id="A0AAN6YZ09"/>
<evidence type="ECO:0000259" key="2">
    <source>
        <dbReference type="Pfam" id="PF20516"/>
    </source>
</evidence>
<dbReference type="RefSeq" id="XP_062643134.1">
    <property type="nucleotide sequence ID" value="XM_062789570.1"/>
</dbReference>
<dbReference type="GeneID" id="87826340"/>
<feature type="region of interest" description="Disordered" evidence="1">
    <location>
        <begin position="12"/>
        <end position="145"/>
    </location>
</feature>
<reference evidence="3" key="1">
    <citation type="journal article" date="2023" name="Mol. Phylogenet. Evol.">
        <title>Genome-scale phylogeny and comparative genomics of the fungal order Sordariales.</title>
        <authorList>
            <person name="Hensen N."/>
            <person name="Bonometti L."/>
            <person name="Westerberg I."/>
            <person name="Brannstrom I.O."/>
            <person name="Guillou S."/>
            <person name="Cros-Aarteil S."/>
            <person name="Calhoun S."/>
            <person name="Haridas S."/>
            <person name="Kuo A."/>
            <person name="Mondo S."/>
            <person name="Pangilinan J."/>
            <person name="Riley R."/>
            <person name="LaButti K."/>
            <person name="Andreopoulos B."/>
            <person name="Lipzen A."/>
            <person name="Chen C."/>
            <person name="Yan M."/>
            <person name="Daum C."/>
            <person name="Ng V."/>
            <person name="Clum A."/>
            <person name="Steindorff A."/>
            <person name="Ohm R.A."/>
            <person name="Martin F."/>
            <person name="Silar P."/>
            <person name="Natvig D.O."/>
            <person name="Lalanne C."/>
            <person name="Gautier V."/>
            <person name="Ament-Velasquez S.L."/>
            <person name="Kruys A."/>
            <person name="Hutchinson M.I."/>
            <person name="Powell A.J."/>
            <person name="Barry K."/>
            <person name="Miller A.N."/>
            <person name="Grigoriev I.V."/>
            <person name="Debuchy R."/>
            <person name="Gladieux P."/>
            <person name="Hiltunen Thoren M."/>
            <person name="Johannesson H."/>
        </authorList>
    </citation>
    <scope>NUCLEOTIDE SEQUENCE</scope>
    <source>
        <strain evidence="3">CBS 731.68</strain>
    </source>
</reference>
<feature type="compositionally biased region" description="Basic and acidic residues" evidence="1">
    <location>
        <begin position="19"/>
        <end position="36"/>
    </location>
</feature>
<feature type="domain" description="PD-(D/E)XK nuclease-like" evidence="2">
    <location>
        <begin position="175"/>
        <end position="412"/>
    </location>
</feature>
<accession>A0AAN6YZ09</accession>
<feature type="compositionally biased region" description="Basic and acidic residues" evidence="1">
    <location>
        <begin position="54"/>
        <end position="68"/>
    </location>
</feature>
<organism evidence="3 4">
    <name type="scientific">Parathielavia appendiculata</name>
    <dbReference type="NCBI Taxonomy" id="2587402"/>
    <lineage>
        <taxon>Eukaryota</taxon>
        <taxon>Fungi</taxon>
        <taxon>Dikarya</taxon>
        <taxon>Ascomycota</taxon>
        <taxon>Pezizomycotina</taxon>
        <taxon>Sordariomycetes</taxon>
        <taxon>Sordariomycetidae</taxon>
        <taxon>Sordariales</taxon>
        <taxon>Chaetomiaceae</taxon>
        <taxon>Parathielavia</taxon>
    </lineage>
</organism>
<dbReference type="InterPro" id="IPR046797">
    <property type="entry name" value="PDDEXK_12"/>
</dbReference>